<name>A0ABV8BXE0_9PSEU</name>
<dbReference type="RefSeq" id="WP_382375714.1">
    <property type="nucleotide sequence ID" value="NZ_JBHRZI010000017.1"/>
</dbReference>
<protein>
    <submittedName>
        <fullName evidence="1">Uncharacterized protein</fullName>
    </submittedName>
</protein>
<organism evidence="1 2">
    <name type="scientific">Lentzea rhizosphaerae</name>
    <dbReference type="NCBI Taxonomy" id="2041025"/>
    <lineage>
        <taxon>Bacteria</taxon>
        <taxon>Bacillati</taxon>
        <taxon>Actinomycetota</taxon>
        <taxon>Actinomycetes</taxon>
        <taxon>Pseudonocardiales</taxon>
        <taxon>Pseudonocardiaceae</taxon>
        <taxon>Lentzea</taxon>
    </lineage>
</organism>
<keyword evidence="2" id="KW-1185">Reference proteome</keyword>
<proteinExistence type="predicted"/>
<gene>
    <name evidence="1" type="ORF">ACFOWZ_23145</name>
</gene>
<comment type="caution">
    <text evidence="1">The sequence shown here is derived from an EMBL/GenBank/DDBJ whole genome shotgun (WGS) entry which is preliminary data.</text>
</comment>
<evidence type="ECO:0000313" key="1">
    <source>
        <dbReference type="EMBL" id="MFC3894388.1"/>
    </source>
</evidence>
<evidence type="ECO:0000313" key="2">
    <source>
        <dbReference type="Proteomes" id="UP001595690"/>
    </source>
</evidence>
<accession>A0ABV8BXE0</accession>
<dbReference type="EMBL" id="JBHRZI010000017">
    <property type="protein sequence ID" value="MFC3894388.1"/>
    <property type="molecule type" value="Genomic_DNA"/>
</dbReference>
<sequence>MEVFTVTARTSECDCTWVIEFDWSTEGRSGVQTVTNNGQPFRTTSKADAVPCPLSRCL</sequence>
<dbReference type="Proteomes" id="UP001595690">
    <property type="component" value="Unassembled WGS sequence"/>
</dbReference>
<reference evidence="2" key="1">
    <citation type="journal article" date="2019" name="Int. J. Syst. Evol. Microbiol.">
        <title>The Global Catalogue of Microorganisms (GCM) 10K type strain sequencing project: providing services to taxonomists for standard genome sequencing and annotation.</title>
        <authorList>
            <consortium name="The Broad Institute Genomics Platform"/>
            <consortium name="The Broad Institute Genome Sequencing Center for Infectious Disease"/>
            <person name="Wu L."/>
            <person name="Ma J."/>
        </authorList>
    </citation>
    <scope>NUCLEOTIDE SEQUENCE [LARGE SCALE GENOMIC DNA]</scope>
    <source>
        <strain evidence="2">CGMCC 4.7405</strain>
    </source>
</reference>